<feature type="domain" description="DNA primase/helicase Gp4 N-terminal Bacteriophage T7-like" evidence="1">
    <location>
        <begin position="41"/>
        <end position="84"/>
    </location>
</feature>
<dbReference type="InterPro" id="IPR036977">
    <property type="entry name" value="DNA_primase_Znf_CHC2"/>
</dbReference>
<protein>
    <submittedName>
        <fullName evidence="2">Bacteriophage T7, Gp4, DNA primase/helicase, N-terminal</fullName>
    </submittedName>
</protein>
<dbReference type="EMBL" id="LR796483">
    <property type="protein sequence ID" value="CAB4148097.1"/>
    <property type="molecule type" value="Genomic_DNA"/>
</dbReference>
<keyword evidence="2" id="KW-0067">ATP-binding</keyword>
<organism evidence="2">
    <name type="scientific">uncultured Caudovirales phage</name>
    <dbReference type="NCBI Taxonomy" id="2100421"/>
    <lineage>
        <taxon>Viruses</taxon>
        <taxon>Duplodnaviria</taxon>
        <taxon>Heunggongvirae</taxon>
        <taxon>Uroviricota</taxon>
        <taxon>Caudoviricetes</taxon>
        <taxon>Peduoviridae</taxon>
        <taxon>Maltschvirus</taxon>
        <taxon>Maltschvirus maltsch</taxon>
    </lineage>
</organism>
<keyword evidence="2" id="KW-0378">Hydrolase</keyword>
<dbReference type="GO" id="GO:0003677">
    <property type="term" value="F:DNA binding"/>
    <property type="evidence" value="ECO:0007669"/>
    <property type="project" value="InterPro"/>
</dbReference>
<gene>
    <name evidence="2" type="ORF">UFOVP431_108</name>
</gene>
<name>A0A6J5MQS0_9CAUD</name>
<proteinExistence type="predicted"/>
<keyword evidence="2" id="KW-0547">Nucleotide-binding</keyword>
<dbReference type="GO" id="GO:0008270">
    <property type="term" value="F:zinc ion binding"/>
    <property type="evidence" value="ECO:0007669"/>
    <property type="project" value="InterPro"/>
</dbReference>
<evidence type="ECO:0000313" key="2">
    <source>
        <dbReference type="EMBL" id="CAB4148097.1"/>
    </source>
</evidence>
<dbReference type="SUPFAM" id="SSF57783">
    <property type="entry name" value="Zinc beta-ribbon"/>
    <property type="match status" value="1"/>
</dbReference>
<dbReference type="GO" id="GO:0006260">
    <property type="term" value="P:DNA replication"/>
    <property type="evidence" value="ECO:0007669"/>
    <property type="project" value="InterPro"/>
</dbReference>
<dbReference type="Pfam" id="PF08273">
    <property type="entry name" value="Zn_Ribbon_Prim"/>
    <property type="match status" value="1"/>
</dbReference>
<dbReference type="Gene3D" id="3.90.580.10">
    <property type="entry name" value="Zinc finger, CHC2-type domain"/>
    <property type="match status" value="1"/>
</dbReference>
<dbReference type="SMART" id="SM00778">
    <property type="entry name" value="Prim_Zn_Ribbon"/>
    <property type="match status" value="1"/>
</dbReference>
<keyword evidence="2" id="KW-0347">Helicase</keyword>
<sequence length="213" mass="23874">MNFDTAFSSRLLRRDILSKASGQWPHLLRTLGGLQEHYLSGAHQPCPCCHGDDRYRWITDDGPGGWFCTHCAGKDQRGGGGSGIDLLMRLRSWSFRQAIEQVEFYYDGLPFQPTVRQVAPLPEPSTADFKHSELERFLLLELAGQLTDSEFFSPAGARQRIYSKRWAAYASVNYDQARSVVLQFETERGIVDGLEAWPGGSTSAVQRISAISQ</sequence>
<dbReference type="InterPro" id="IPR013237">
    <property type="entry name" value="Phage_T7_Gp4_N"/>
</dbReference>
<accession>A0A6J5MQS0</accession>
<evidence type="ECO:0000259" key="1">
    <source>
        <dbReference type="SMART" id="SM00778"/>
    </source>
</evidence>
<dbReference type="GO" id="GO:0004386">
    <property type="term" value="F:helicase activity"/>
    <property type="evidence" value="ECO:0007669"/>
    <property type="project" value="UniProtKB-KW"/>
</dbReference>
<reference evidence="2" key="1">
    <citation type="submission" date="2020-04" db="EMBL/GenBank/DDBJ databases">
        <authorList>
            <person name="Chiriac C."/>
            <person name="Salcher M."/>
            <person name="Ghai R."/>
            <person name="Kavagutti S V."/>
        </authorList>
    </citation>
    <scope>NUCLEOTIDE SEQUENCE</scope>
</reference>